<evidence type="ECO:0000313" key="10">
    <source>
        <dbReference type="Proteomes" id="UP000092871"/>
    </source>
</evidence>
<dbReference type="PANTHER" id="PTHR43673:SF2">
    <property type="entry name" value="NITROREDUCTASE"/>
    <property type="match status" value="1"/>
</dbReference>
<evidence type="ECO:0000256" key="5">
    <source>
        <dbReference type="ARBA" id="ARBA00023002"/>
    </source>
</evidence>
<evidence type="ECO:0000256" key="2">
    <source>
        <dbReference type="ARBA" id="ARBA00007118"/>
    </source>
</evidence>
<comment type="similarity">
    <text evidence="2">Belongs to the nitroreductase family.</text>
</comment>
<keyword evidence="3" id="KW-0285">Flavoprotein</keyword>
<dbReference type="EMBL" id="FLRB01000001">
    <property type="protein sequence ID" value="SBT19536.1"/>
    <property type="molecule type" value="Genomic_DNA"/>
</dbReference>
<dbReference type="SUPFAM" id="SSF55469">
    <property type="entry name" value="FMN-dependent nitroreductase-like"/>
    <property type="match status" value="1"/>
</dbReference>
<keyword evidence="5 7" id="KW-0560">Oxidoreductase</keyword>
<evidence type="ECO:0000313" key="9">
    <source>
        <dbReference type="Proteomes" id="UP000092840"/>
    </source>
</evidence>
<protein>
    <submittedName>
        <fullName evidence="7 8">NAD(P)H nitroreductase</fullName>
        <ecNumber evidence="7 8">1.-.-.-</ecNumber>
    </submittedName>
</protein>
<dbReference type="Pfam" id="PF00881">
    <property type="entry name" value="Nitroreductase"/>
    <property type="match status" value="1"/>
</dbReference>
<organism evidence="7 10">
    <name type="scientific">Marinomonas gallaica</name>
    <dbReference type="NCBI Taxonomy" id="1806667"/>
    <lineage>
        <taxon>Bacteria</taxon>
        <taxon>Pseudomonadati</taxon>
        <taxon>Pseudomonadota</taxon>
        <taxon>Gammaproteobacteria</taxon>
        <taxon>Oceanospirillales</taxon>
        <taxon>Oceanospirillaceae</taxon>
        <taxon>Marinomonas</taxon>
    </lineage>
</organism>
<dbReference type="EMBL" id="FLRA01000008">
    <property type="protein sequence ID" value="SBT17201.1"/>
    <property type="molecule type" value="Genomic_DNA"/>
</dbReference>
<accession>A0A1C3JPP5</accession>
<dbReference type="Gene3D" id="3.40.109.10">
    <property type="entry name" value="NADH Oxidase"/>
    <property type="match status" value="1"/>
</dbReference>
<evidence type="ECO:0000259" key="6">
    <source>
        <dbReference type="Pfam" id="PF00881"/>
    </source>
</evidence>
<gene>
    <name evidence="7" type="ORF">MGA5115_01303</name>
    <name evidence="8" type="ORF">MGA5116_00102</name>
</gene>
<reference evidence="8 9" key="1">
    <citation type="submission" date="2016-06" db="EMBL/GenBank/DDBJ databases">
        <authorList>
            <person name="Rodrigo-Torres L."/>
            <person name="Arahal D.R."/>
        </authorList>
    </citation>
    <scope>NUCLEOTIDE SEQUENCE [LARGE SCALE GENOMIC DNA]</scope>
    <source>
        <strain evidence="8 9">CECT 5116</strain>
    </source>
</reference>
<dbReference type="InterPro" id="IPR029479">
    <property type="entry name" value="Nitroreductase"/>
</dbReference>
<evidence type="ECO:0000256" key="1">
    <source>
        <dbReference type="ARBA" id="ARBA00001917"/>
    </source>
</evidence>
<evidence type="ECO:0000256" key="3">
    <source>
        <dbReference type="ARBA" id="ARBA00022630"/>
    </source>
</evidence>
<dbReference type="OrthoDB" id="9809288at2"/>
<dbReference type="EC" id="1.-.-.-" evidence="7 8"/>
<dbReference type="GO" id="GO:0016491">
    <property type="term" value="F:oxidoreductase activity"/>
    <property type="evidence" value="ECO:0007669"/>
    <property type="project" value="UniProtKB-KW"/>
</dbReference>
<feature type="domain" description="Nitroreductase" evidence="6">
    <location>
        <begin position="7"/>
        <end position="184"/>
    </location>
</feature>
<dbReference type="AlphaFoldDB" id="A0A1C3JPP5"/>
<evidence type="ECO:0000313" key="8">
    <source>
        <dbReference type="EMBL" id="SBT19536.1"/>
    </source>
</evidence>
<dbReference type="InterPro" id="IPR000415">
    <property type="entry name" value="Nitroreductase-like"/>
</dbReference>
<name>A0A1C3JPP5_9GAMM</name>
<evidence type="ECO:0000256" key="4">
    <source>
        <dbReference type="ARBA" id="ARBA00022643"/>
    </source>
</evidence>
<evidence type="ECO:0000313" key="7">
    <source>
        <dbReference type="EMBL" id="SBT17201.1"/>
    </source>
</evidence>
<dbReference type="Proteomes" id="UP000092840">
    <property type="component" value="Unassembled WGS sequence"/>
</dbReference>
<proteinExistence type="inferred from homology"/>
<keyword evidence="9" id="KW-1185">Reference proteome</keyword>
<keyword evidence="4" id="KW-0288">FMN</keyword>
<dbReference type="PANTHER" id="PTHR43673">
    <property type="entry name" value="NAD(P)H NITROREDUCTASE YDGI-RELATED"/>
    <property type="match status" value="1"/>
</dbReference>
<reference evidence="7 10" key="2">
    <citation type="submission" date="2016-06" db="EMBL/GenBank/DDBJ databases">
        <authorList>
            <person name="Kjaerup R.B."/>
            <person name="Dalgaard T.S."/>
            <person name="Juul-Madsen H.R."/>
        </authorList>
    </citation>
    <scope>NUCLEOTIDE SEQUENCE [LARGE SCALE GENOMIC DNA]</scope>
    <source>
        <strain evidence="7 10">CECT 5115</strain>
    </source>
</reference>
<sequence length="207" mass="23123">MSTLPALKWRHSLKHFSSQKVPKAQITDLTEAARLSVSSYGLQPYQVWVIENPILLKQLAKHAFDQPQLHECSHLIVFAHQTKIGDELVDQYFQHYYEQTGAEIGSLDGYSDHIKSAIAAKSHQEQQNWAQQQAYIALGSLLTEAATQGIDTCPMTGFDVEAFNQLLGFENQGLSTCVICAVGYRNDSLELPTKVRIPSQGFVQFLA</sequence>
<dbReference type="Proteomes" id="UP000092871">
    <property type="component" value="Unassembled WGS sequence"/>
</dbReference>
<dbReference type="RefSeq" id="WP_067033670.1">
    <property type="nucleotide sequence ID" value="NZ_FLRA01000008.1"/>
</dbReference>
<comment type="cofactor">
    <cofactor evidence="1">
        <name>FMN</name>
        <dbReference type="ChEBI" id="CHEBI:58210"/>
    </cofactor>
</comment>